<dbReference type="Pfam" id="PF13489">
    <property type="entry name" value="Methyltransf_23"/>
    <property type="match status" value="1"/>
</dbReference>
<evidence type="ECO:0000313" key="2">
    <source>
        <dbReference type="EMBL" id="QWV99036.1"/>
    </source>
</evidence>
<feature type="domain" description="Spore protein YkvP/CgeB glycosyl transferase-like" evidence="1">
    <location>
        <begin position="200"/>
        <end position="313"/>
    </location>
</feature>
<accession>A0ABX8JM37</accession>
<dbReference type="InterPro" id="IPR055259">
    <property type="entry name" value="YkvP/CgeB_Glyco_trans-like"/>
</dbReference>
<protein>
    <submittedName>
        <fullName evidence="2">Glycosyltransferase</fullName>
        <ecNumber evidence="2">2.4.-.-</ecNumber>
    </submittedName>
</protein>
<keyword evidence="2" id="KW-0328">Glycosyltransferase</keyword>
<proteinExistence type="predicted"/>
<dbReference type="CDD" id="cd02440">
    <property type="entry name" value="AdoMet_MTases"/>
    <property type="match status" value="1"/>
</dbReference>
<keyword evidence="3" id="KW-1185">Reference proteome</keyword>
<evidence type="ECO:0000313" key="3">
    <source>
        <dbReference type="Proteomes" id="UP000683493"/>
    </source>
</evidence>
<evidence type="ECO:0000259" key="1">
    <source>
        <dbReference type="Pfam" id="PF13524"/>
    </source>
</evidence>
<dbReference type="EMBL" id="CP076724">
    <property type="protein sequence ID" value="QWV99036.1"/>
    <property type="molecule type" value="Genomic_DNA"/>
</dbReference>
<dbReference type="Pfam" id="PF13524">
    <property type="entry name" value="Glyco_trans_1_2"/>
    <property type="match status" value="1"/>
</dbReference>
<reference evidence="2 3" key="1">
    <citation type="submission" date="2021-06" db="EMBL/GenBank/DDBJ databases">
        <title>Gemonas diversity in paddy soil.</title>
        <authorList>
            <person name="Liu G."/>
        </authorList>
    </citation>
    <scope>NUCLEOTIDE SEQUENCE [LARGE SCALE GENOMIC DNA]</scope>
    <source>
        <strain evidence="2 3">RG29</strain>
    </source>
</reference>
<dbReference type="Proteomes" id="UP000683493">
    <property type="component" value="Chromosome"/>
</dbReference>
<dbReference type="GO" id="GO:0016757">
    <property type="term" value="F:glycosyltransferase activity"/>
    <property type="evidence" value="ECO:0007669"/>
    <property type="project" value="UniProtKB-KW"/>
</dbReference>
<gene>
    <name evidence="2" type="ORF">KP005_07065</name>
</gene>
<organism evidence="2 3">
    <name type="scientific">Geomonas diazotrophica</name>
    <dbReference type="NCBI Taxonomy" id="2843197"/>
    <lineage>
        <taxon>Bacteria</taxon>
        <taxon>Pseudomonadati</taxon>
        <taxon>Thermodesulfobacteriota</taxon>
        <taxon>Desulfuromonadia</taxon>
        <taxon>Geobacterales</taxon>
        <taxon>Geobacteraceae</taxon>
        <taxon>Geomonas</taxon>
    </lineage>
</organism>
<name>A0ABX8JM37_9BACT</name>
<dbReference type="EC" id="2.4.-.-" evidence="2"/>
<sequence>MKVVFGYIAWSEQARRWHEGIVQRARALGWEVEGFCLTPGTPKPCYHFDELDRRWRSRDPELVELQRRLKKALTGADVFWNFNGANVHPAWLAEFDCLNVYGCFDDPETSTGLSKPVAPYADACLIGNLACAPLYQSWGVRHHAWAPLAFVGDDAPASLTPEQVLAEERPLELVFFGERESAWRRDRLDLLAREFPAAMFRGRGWPGGYVSAEERQAAYRRARVGWNLHNGVGPVNLRFFALLANGVLQICDNKCRTGQALALGEEVIGFDSVEECVELTRYYLEHDDERRRIAANGLRAYRERYSEERIWQYYFARFAEWCGNKEQLKREAQSWREPSRRTTLEKVSALTQDVARKLGYERRPEESGAELSAGAAVPYLEREEAGGINLAEKEARAAEGGFFEWPNMVALNWACTRLIGEARSILELGGGTGCFASEAAADPGRSIVCVDRDLDALAWARVHRARSNVKYCTEEEAKLLGGRYDLVVAVDVIEHVSDFNAFLESCCALADRAILTTPNKRRHESFDTDGPPDYYQHVREWSAGEFYWVLRCYYAKVELFAMNDVYVPELSPITVTSRLTPLVARCSHPIKGVGAGASARGGQP</sequence>
<keyword evidence="2" id="KW-0808">Transferase</keyword>